<accession>A0ABR0NE68</accession>
<name>A0ABR0NE68_GOSAR</name>
<sequence>MVDLFTTLWNYWNNRNNFIFKGQADKAQTICDRASNLSNDFCIYNLLNLPLRGGGGFIDGRISVQEAKCIALERSIEVAGQLNIHDDVLFETGNVG</sequence>
<proteinExistence type="predicted"/>
<gene>
    <name evidence="1" type="ORF">PVK06_034424</name>
</gene>
<evidence type="ECO:0000313" key="2">
    <source>
        <dbReference type="Proteomes" id="UP001358586"/>
    </source>
</evidence>
<comment type="caution">
    <text evidence="1">The sequence shown here is derived from an EMBL/GenBank/DDBJ whole genome shotgun (WGS) entry which is preliminary data.</text>
</comment>
<reference evidence="1 2" key="1">
    <citation type="submission" date="2023-03" db="EMBL/GenBank/DDBJ databases">
        <title>WGS of Gossypium arboreum.</title>
        <authorList>
            <person name="Yu D."/>
        </authorList>
    </citation>
    <scope>NUCLEOTIDE SEQUENCE [LARGE SCALE GENOMIC DNA]</scope>
    <source>
        <tissue evidence="1">Leaf</tissue>
    </source>
</reference>
<evidence type="ECO:0000313" key="1">
    <source>
        <dbReference type="EMBL" id="KAK5793282.1"/>
    </source>
</evidence>
<dbReference type="Proteomes" id="UP001358586">
    <property type="component" value="Chromosome 10"/>
</dbReference>
<organism evidence="1 2">
    <name type="scientific">Gossypium arboreum</name>
    <name type="common">Tree cotton</name>
    <name type="synonym">Gossypium nanking</name>
    <dbReference type="NCBI Taxonomy" id="29729"/>
    <lineage>
        <taxon>Eukaryota</taxon>
        <taxon>Viridiplantae</taxon>
        <taxon>Streptophyta</taxon>
        <taxon>Embryophyta</taxon>
        <taxon>Tracheophyta</taxon>
        <taxon>Spermatophyta</taxon>
        <taxon>Magnoliopsida</taxon>
        <taxon>eudicotyledons</taxon>
        <taxon>Gunneridae</taxon>
        <taxon>Pentapetalae</taxon>
        <taxon>rosids</taxon>
        <taxon>malvids</taxon>
        <taxon>Malvales</taxon>
        <taxon>Malvaceae</taxon>
        <taxon>Malvoideae</taxon>
        <taxon>Gossypium</taxon>
    </lineage>
</organism>
<dbReference type="EMBL" id="JARKNE010000010">
    <property type="protein sequence ID" value="KAK5793282.1"/>
    <property type="molecule type" value="Genomic_DNA"/>
</dbReference>
<keyword evidence="2" id="KW-1185">Reference proteome</keyword>
<protein>
    <submittedName>
        <fullName evidence="1">Uncharacterized protein</fullName>
    </submittedName>
</protein>